<dbReference type="InterPro" id="IPR012340">
    <property type="entry name" value="NA-bd_OB-fold"/>
</dbReference>
<organism evidence="8 9">
    <name type="scientific">Salinicoccus jeotgali</name>
    <dbReference type="NCBI Taxonomy" id="381634"/>
    <lineage>
        <taxon>Bacteria</taxon>
        <taxon>Bacillati</taxon>
        <taxon>Bacillota</taxon>
        <taxon>Bacilli</taxon>
        <taxon>Bacillales</taxon>
        <taxon>Staphylococcaceae</taxon>
        <taxon>Salinicoccus</taxon>
    </lineage>
</organism>
<dbReference type="Pfam" id="PF17783">
    <property type="entry name" value="WHD_CvfB"/>
    <property type="match status" value="1"/>
</dbReference>
<evidence type="ECO:0000256" key="2">
    <source>
        <dbReference type="ARBA" id="ARBA00015480"/>
    </source>
</evidence>
<dbReference type="RefSeq" id="WP_344703227.1">
    <property type="nucleotide sequence ID" value="NZ_BAABCK010000053.1"/>
</dbReference>
<dbReference type="Pfam" id="PF13509">
    <property type="entry name" value="S1_2"/>
    <property type="match status" value="1"/>
</dbReference>
<sequence>MNQISGTVQFLKIIKREGSTYHLKGEDAVYIRMNASASEQDYEIGEEISAFIYPNRSGELFAAPIVPTATVDKYGYAEVVEVTREGAFVDVGAPREILVPWVDLPKVKSVWPKEGDQLYLKLRAESDNQLFGRLVTEQEAAERFTPLDQSAFADYRNKWMEGRPYRLLRIGSFLLTNEGHKVFIHESEREEEPRLGELKKFRVIGINDKGELNGSFIQQAYKKMDADSEKILDYIERNGGRMPLNDKSAPEDIKEALNMSKGAFKRALGRLMKEGKIVQTEKETEMKETR</sequence>
<dbReference type="PANTHER" id="PTHR37296:SF1">
    <property type="entry name" value="CONSERVED VIRULENCE FACTOR B"/>
    <property type="match status" value="1"/>
</dbReference>
<dbReference type="InterPro" id="IPR048588">
    <property type="entry name" value="CvfB_S1_2nd"/>
</dbReference>
<dbReference type="Pfam" id="PF21543">
    <property type="entry name" value="CvfB_2nd"/>
    <property type="match status" value="1"/>
</dbReference>
<dbReference type="Gene3D" id="2.40.50.140">
    <property type="entry name" value="Nucleic acid-binding proteins"/>
    <property type="match status" value="2"/>
</dbReference>
<dbReference type="EMBL" id="BAABCK010000053">
    <property type="protein sequence ID" value="GAA3727763.1"/>
    <property type="molecule type" value="Genomic_DNA"/>
</dbReference>
<evidence type="ECO:0000259" key="7">
    <source>
        <dbReference type="Pfam" id="PF21543"/>
    </source>
</evidence>
<dbReference type="PIRSF" id="PIRSF012524">
    <property type="entry name" value="YitL_S1"/>
    <property type="match status" value="1"/>
</dbReference>
<dbReference type="Proteomes" id="UP001500920">
    <property type="component" value="Unassembled WGS sequence"/>
</dbReference>
<evidence type="ECO:0000313" key="8">
    <source>
        <dbReference type="EMBL" id="GAA3727763.1"/>
    </source>
</evidence>
<dbReference type="Gene3D" id="1.10.10.10">
    <property type="entry name" value="Winged helix-like DNA-binding domain superfamily/Winged helix DNA-binding domain"/>
    <property type="match status" value="1"/>
</dbReference>
<dbReference type="Pfam" id="PF21191">
    <property type="entry name" value="CvfB_1st"/>
    <property type="match status" value="1"/>
</dbReference>
<feature type="domain" description="Conserved virulence factor B third S1" evidence="7">
    <location>
        <begin position="148"/>
        <end position="215"/>
    </location>
</feature>
<proteinExistence type="inferred from homology"/>
<evidence type="ECO:0000256" key="1">
    <source>
        <dbReference type="ARBA" id="ARBA00007678"/>
    </source>
</evidence>
<evidence type="ECO:0000259" key="6">
    <source>
        <dbReference type="Pfam" id="PF21191"/>
    </source>
</evidence>
<dbReference type="InterPro" id="IPR039566">
    <property type="entry name" value="CvfB_S1_st"/>
</dbReference>
<keyword evidence="9" id="KW-1185">Reference proteome</keyword>
<dbReference type="InterPro" id="IPR036388">
    <property type="entry name" value="WH-like_DNA-bd_sf"/>
</dbReference>
<accession>A0ABP7F3Z0</accession>
<feature type="domain" description="Conserved virulence factor B-like winged helix" evidence="5">
    <location>
        <begin position="229"/>
        <end position="285"/>
    </location>
</feature>
<reference evidence="9" key="1">
    <citation type="journal article" date="2019" name="Int. J. Syst. Evol. Microbiol.">
        <title>The Global Catalogue of Microorganisms (GCM) 10K type strain sequencing project: providing services to taxonomists for standard genome sequencing and annotation.</title>
        <authorList>
            <consortium name="The Broad Institute Genomics Platform"/>
            <consortium name="The Broad Institute Genome Sequencing Center for Infectious Disease"/>
            <person name="Wu L."/>
            <person name="Ma J."/>
        </authorList>
    </citation>
    <scope>NUCLEOTIDE SEQUENCE [LARGE SCALE GENOMIC DNA]</scope>
    <source>
        <strain evidence="9">JCM 16981</strain>
    </source>
</reference>
<comment type="caution">
    <text evidence="8">The sequence shown here is derived from an EMBL/GenBank/DDBJ whole genome shotgun (WGS) entry which is preliminary data.</text>
</comment>
<dbReference type="InterPro" id="IPR040764">
    <property type="entry name" value="CvfB_WH"/>
</dbReference>
<comment type="similarity">
    <text evidence="1 3">Belongs to the CvfB family.</text>
</comment>
<evidence type="ECO:0000259" key="5">
    <source>
        <dbReference type="Pfam" id="PF17783"/>
    </source>
</evidence>
<evidence type="ECO:0000313" key="9">
    <source>
        <dbReference type="Proteomes" id="UP001500920"/>
    </source>
</evidence>
<protein>
    <recommendedName>
        <fullName evidence="2">Conserved virulence factor B</fullName>
    </recommendedName>
</protein>
<evidence type="ECO:0000256" key="3">
    <source>
        <dbReference type="PIRNR" id="PIRNR012524"/>
    </source>
</evidence>
<feature type="domain" description="Conserved virulence factor B first S1" evidence="4">
    <location>
        <begin position="6"/>
        <end position="62"/>
    </location>
</feature>
<dbReference type="PANTHER" id="PTHR37296">
    <property type="entry name" value="CONSERVED VIRULENCE FACTOR B"/>
    <property type="match status" value="1"/>
</dbReference>
<dbReference type="InterPro" id="IPR014464">
    <property type="entry name" value="CvfB_fam"/>
</dbReference>
<gene>
    <name evidence="8" type="primary">cvfB</name>
    <name evidence="8" type="ORF">GCM10022378_15840</name>
</gene>
<feature type="domain" description="Conserved virulence factor B second S1" evidence="6">
    <location>
        <begin position="74"/>
        <end position="132"/>
    </location>
</feature>
<name>A0ABP7F3Z0_9STAP</name>
<evidence type="ECO:0000259" key="4">
    <source>
        <dbReference type="Pfam" id="PF13509"/>
    </source>
</evidence>
<dbReference type="InterPro" id="IPR048587">
    <property type="entry name" value="CvfB_S1_3rd"/>
</dbReference>